<evidence type="ECO:0000256" key="5">
    <source>
        <dbReference type="ARBA" id="ARBA00022989"/>
    </source>
</evidence>
<accession>A0A344A299</accession>
<evidence type="ECO:0000313" key="11">
    <source>
        <dbReference type="EMBL" id="AWU48890.1"/>
    </source>
</evidence>
<dbReference type="AlphaFoldDB" id="A0A344A299"/>
<evidence type="ECO:0000256" key="1">
    <source>
        <dbReference type="ARBA" id="ARBA00003257"/>
    </source>
</evidence>
<feature type="transmembrane region" description="Helical" evidence="9">
    <location>
        <begin position="88"/>
        <end position="105"/>
    </location>
</feature>
<feature type="transmembrane region" description="Helical" evidence="9">
    <location>
        <begin position="289"/>
        <end position="312"/>
    </location>
</feature>
<keyword evidence="5 9" id="KW-1133">Transmembrane helix</keyword>
<gene>
    <name evidence="11" type="primary">nad5</name>
</gene>
<reference evidence="11" key="1">
    <citation type="submission" date="2018-02" db="EMBL/GenBank/DDBJ databases">
        <title>Resolving the psyllid tree of life: Phylogenomic analysis of the superfamily Psylloidea (Hemiptera).</title>
        <authorList>
            <person name="Percy D.M."/>
            <person name="Sveinsson S."/>
            <person name="Lemmon A.R."/>
            <person name="Lemmon E.M."/>
            <person name="Ouvrard D."/>
            <person name="Burckhardt D."/>
        </authorList>
    </citation>
    <scope>NUCLEOTIDE SEQUENCE</scope>
    <source>
        <strain evidence="11">DP2.idba.167_circ</strain>
    </source>
</reference>
<feature type="transmembrane region" description="Helical" evidence="9">
    <location>
        <begin position="111"/>
        <end position="129"/>
    </location>
</feature>
<dbReference type="PRINTS" id="PR01434">
    <property type="entry name" value="NADHDHGNASE5"/>
</dbReference>
<evidence type="ECO:0000256" key="4">
    <source>
        <dbReference type="ARBA" id="ARBA00022692"/>
    </source>
</evidence>
<dbReference type="GO" id="GO:0003954">
    <property type="term" value="F:NADH dehydrogenase activity"/>
    <property type="evidence" value="ECO:0007669"/>
    <property type="project" value="TreeGrafter"/>
</dbReference>
<dbReference type="GO" id="GO:0016020">
    <property type="term" value="C:membrane"/>
    <property type="evidence" value="ECO:0007669"/>
    <property type="project" value="UniProtKB-SubCell"/>
</dbReference>
<dbReference type="EMBL" id="MG989223">
    <property type="protein sequence ID" value="AWU48890.1"/>
    <property type="molecule type" value="Genomic_DNA"/>
</dbReference>
<keyword evidence="11" id="KW-0496">Mitochondrion</keyword>
<evidence type="ECO:0000256" key="7">
    <source>
        <dbReference type="ARBA" id="ARBA00031027"/>
    </source>
</evidence>
<keyword evidence="4 9" id="KW-0812">Transmembrane</keyword>
<dbReference type="GO" id="GO:0015990">
    <property type="term" value="P:electron transport coupled proton transport"/>
    <property type="evidence" value="ECO:0007669"/>
    <property type="project" value="TreeGrafter"/>
</dbReference>
<protein>
    <recommendedName>
        <fullName evidence="3">NADH:ubiquinone reductase (H(+)-translocating)</fullName>
        <ecNumber evidence="3">7.1.1.2</ecNumber>
    </recommendedName>
    <alternativeName>
        <fullName evidence="7">NADH dehydrogenase subunit 5</fullName>
    </alternativeName>
</protein>
<evidence type="ECO:0000256" key="8">
    <source>
        <dbReference type="ARBA" id="ARBA00049551"/>
    </source>
</evidence>
<comment type="subcellular location">
    <subcellularLocation>
        <location evidence="2">Membrane</location>
        <topology evidence="2">Multi-pass membrane protein</topology>
    </subcellularLocation>
</comment>
<geneLocation type="mitochondrion" evidence="11"/>
<dbReference type="InterPro" id="IPR003945">
    <property type="entry name" value="NU5C-like"/>
</dbReference>
<feature type="transmembrane region" description="Helical" evidence="9">
    <location>
        <begin position="437"/>
        <end position="457"/>
    </location>
</feature>
<dbReference type="PANTHER" id="PTHR42829:SF2">
    <property type="entry name" value="NADH-UBIQUINONE OXIDOREDUCTASE CHAIN 5"/>
    <property type="match status" value="1"/>
</dbReference>
<feature type="domain" description="NADH:quinone oxidoreductase/Mrp antiporter transmembrane" evidence="10">
    <location>
        <begin position="106"/>
        <end position="372"/>
    </location>
</feature>
<feature type="transmembrane region" description="Helical" evidence="9">
    <location>
        <begin position="527"/>
        <end position="545"/>
    </location>
</feature>
<dbReference type="GO" id="GO:0008137">
    <property type="term" value="F:NADH dehydrogenase (ubiquinone) activity"/>
    <property type="evidence" value="ECO:0007669"/>
    <property type="project" value="UniProtKB-EC"/>
</dbReference>
<dbReference type="GO" id="GO:0042773">
    <property type="term" value="P:ATP synthesis coupled electron transport"/>
    <property type="evidence" value="ECO:0007669"/>
    <property type="project" value="InterPro"/>
</dbReference>
<evidence type="ECO:0000256" key="2">
    <source>
        <dbReference type="ARBA" id="ARBA00004141"/>
    </source>
</evidence>
<feature type="transmembrane region" description="Helical" evidence="9">
    <location>
        <begin position="469"/>
        <end position="493"/>
    </location>
</feature>
<comment type="catalytic activity">
    <reaction evidence="8">
        <text>a ubiquinone + NADH + 5 H(+)(in) = a ubiquinol + NAD(+) + 4 H(+)(out)</text>
        <dbReference type="Rhea" id="RHEA:29091"/>
        <dbReference type="Rhea" id="RHEA-COMP:9565"/>
        <dbReference type="Rhea" id="RHEA-COMP:9566"/>
        <dbReference type="ChEBI" id="CHEBI:15378"/>
        <dbReference type="ChEBI" id="CHEBI:16389"/>
        <dbReference type="ChEBI" id="CHEBI:17976"/>
        <dbReference type="ChEBI" id="CHEBI:57540"/>
        <dbReference type="ChEBI" id="CHEBI:57945"/>
        <dbReference type="EC" id="7.1.1.2"/>
    </reaction>
</comment>
<feature type="transmembrane region" description="Helical" evidence="9">
    <location>
        <begin position="410"/>
        <end position="431"/>
    </location>
</feature>
<feature type="transmembrane region" description="Helical" evidence="9">
    <location>
        <begin position="150"/>
        <end position="169"/>
    </location>
</feature>
<evidence type="ECO:0000256" key="6">
    <source>
        <dbReference type="ARBA" id="ARBA00023136"/>
    </source>
</evidence>
<proteinExistence type="predicted"/>
<name>A0A344A299_9HEMI</name>
<sequence length="546" mass="62299">MKHYSKFYFVSFMMSLMCFILLCVLVFFMGVSSDIMMEIEILSLNSLHIFYIIYVDFFSILFSLVVLLISSLVLIYSKEYLGIECMKFMWMTVFFIMFMIIMIYSPSILGVILGWDGLGIVSYSLVIYYQSKYSFNSGFITAASNRLGDTMLIISIIWCLLSGGYWLTWEFIDKFSLFFFMSACLTKSAQFPFNAWLPLAMAAPTPISSLVHSSTLVTAGVYMLIRFYFMIEMSGLNMLLLMSSMVTIFIAGMSCVCEMDMKKVIALSTLGQLGFMMVILSLGEVLVSFFHLLVHALFKALLFMCSGVIIHAGGGVQDLRKMGFMNISLIIKISLNISSFNLLGVPFTSGFYSKDLIFELAYCSNSGMGVGVFMLFNIFVTSVYSMRMLFYLTKSNYWLIWNEPFSNMCYSVYILSLCNILISMVLNWTVMGNIMMTYLPLIFKIGPVFMIIMGLIFQGSLINKKSLIFMFSSLMFISSLSKMLSMKIVYMFFMMKMLDQGLLESIMLMNKNLIILLSSWTKKYFEMNFPMLGILIIVAMGLLIIL</sequence>
<evidence type="ECO:0000259" key="10">
    <source>
        <dbReference type="Pfam" id="PF00361"/>
    </source>
</evidence>
<keyword evidence="6 9" id="KW-0472">Membrane</keyword>
<feature type="transmembrane region" description="Helical" evidence="9">
    <location>
        <begin position="324"/>
        <end position="347"/>
    </location>
</feature>
<dbReference type="Pfam" id="PF00361">
    <property type="entry name" value="Proton_antipo_M"/>
    <property type="match status" value="1"/>
</dbReference>
<feature type="transmembrane region" description="Helical" evidence="9">
    <location>
        <begin position="264"/>
        <end position="283"/>
    </location>
</feature>
<evidence type="ECO:0000256" key="3">
    <source>
        <dbReference type="ARBA" id="ARBA00012944"/>
    </source>
</evidence>
<feature type="transmembrane region" description="Helical" evidence="9">
    <location>
        <begin position="367"/>
        <end position="390"/>
    </location>
</feature>
<dbReference type="PANTHER" id="PTHR42829">
    <property type="entry name" value="NADH-UBIQUINONE OXIDOREDUCTASE CHAIN 5"/>
    <property type="match status" value="1"/>
</dbReference>
<dbReference type="EC" id="7.1.1.2" evidence="3"/>
<feature type="transmembrane region" description="Helical" evidence="9">
    <location>
        <begin position="49"/>
        <end position="76"/>
    </location>
</feature>
<feature type="transmembrane region" description="Helical" evidence="9">
    <location>
        <begin position="235"/>
        <end position="257"/>
    </location>
</feature>
<dbReference type="InterPro" id="IPR001750">
    <property type="entry name" value="ND/Mrp_TM"/>
</dbReference>
<evidence type="ECO:0000256" key="9">
    <source>
        <dbReference type="SAM" id="Phobius"/>
    </source>
</evidence>
<comment type="function">
    <text evidence="1">Core subunit of the mitochondrial membrane respiratory chain NADH dehydrogenase (Complex I) that is believed to belong to the minimal assembly required for catalysis. Complex I functions in the transfer of electrons from NADH to the respiratory chain. The immediate electron acceptor for the enzyme is believed to be ubiquinone.</text>
</comment>
<feature type="transmembrane region" description="Helical" evidence="9">
    <location>
        <begin position="7"/>
        <end position="29"/>
    </location>
</feature>
<organism evidence="11">
    <name type="scientific">Melanastera paucipunctata</name>
    <dbReference type="NCBI Taxonomy" id="2218046"/>
    <lineage>
        <taxon>Eukaryota</taxon>
        <taxon>Metazoa</taxon>
        <taxon>Ecdysozoa</taxon>
        <taxon>Arthropoda</taxon>
        <taxon>Hexapoda</taxon>
        <taxon>Insecta</taxon>
        <taxon>Pterygota</taxon>
        <taxon>Neoptera</taxon>
        <taxon>Paraneoptera</taxon>
        <taxon>Hemiptera</taxon>
        <taxon>Sternorrhyncha</taxon>
        <taxon>Psylloidea</taxon>
        <taxon>Liviidae</taxon>
        <taxon>Melanastera</taxon>
    </lineage>
</organism>